<evidence type="ECO:0008006" key="4">
    <source>
        <dbReference type="Google" id="ProtNLM"/>
    </source>
</evidence>
<feature type="compositionally biased region" description="Gly residues" evidence="1">
    <location>
        <begin position="414"/>
        <end position="432"/>
    </location>
</feature>
<feature type="compositionally biased region" description="Pro residues" evidence="1">
    <location>
        <begin position="233"/>
        <end position="242"/>
    </location>
</feature>
<feature type="compositionally biased region" description="Gly residues" evidence="1">
    <location>
        <begin position="383"/>
        <end position="406"/>
    </location>
</feature>
<name>A0A401VZW9_STREY</name>
<feature type="compositionally biased region" description="Gly residues" evidence="1">
    <location>
        <begin position="352"/>
        <end position="374"/>
    </location>
</feature>
<proteinExistence type="predicted"/>
<evidence type="ECO:0000313" key="2">
    <source>
        <dbReference type="EMBL" id="GCD42624.1"/>
    </source>
</evidence>
<sequence>MSASNGGVTTDKGCFYAKHETKFYERDMDELKAMVAHANPGKVKEIAVNWKWIHDTLVGEDGRGGLRKEFDDAVKEVLEHWGGKAAEGFRQRANTISQNIGNSAPYASNMHHVMDGVGHTLDEYKKKIDAMEKPSGTESNLDAAGNYALKVVTFGSKGGRDDSKAIHELQQGKDTTDVLNGNSGELSEGKERQLQTAVMMEYLGSAYRSNVAAMGKPPSGSGIDRPEIDGPGQTPPPPPFVPLPDGVVNRPKPSAPKGSVPSPKGPGYTSPGDLEAPRQRGISGGVGATTPPKTSTLPHVGTGLNSLPGGGSGGGGLTGGGGGGLTGGGGLSGVGGGGGHVSGGGSGATGIPGGGMPGGTMAGRSGTGGGGAAGAGSRSGRAGAPGMGGAAGAGGGAKGAAAGRGGALARQKGGVVGGTGGKTGTGGQGGSGLHRSRGGTQSGTGGGRRPMGMAGMPGAHGGKGKENGPNGERPDYLVEDEETWTPERNVAPKVIE</sequence>
<feature type="region of interest" description="Disordered" evidence="1">
    <location>
        <begin position="213"/>
        <end position="323"/>
    </location>
</feature>
<accession>A0A401VZW9</accession>
<dbReference type="EMBL" id="BHZD01000001">
    <property type="protein sequence ID" value="GCD42624.1"/>
    <property type="molecule type" value="Genomic_DNA"/>
</dbReference>
<feature type="compositionally biased region" description="Gly residues" evidence="1">
    <location>
        <begin position="440"/>
        <end position="449"/>
    </location>
</feature>
<protein>
    <recommendedName>
        <fullName evidence="4">WXG100 family type VII secretion target</fullName>
    </recommendedName>
</protein>
<feature type="region of interest" description="Disordered" evidence="1">
    <location>
        <begin position="168"/>
        <end position="193"/>
    </location>
</feature>
<evidence type="ECO:0000256" key="1">
    <source>
        <dbReference type="SAM" id="MobiDB-lite"/>
    </source>
</evidence>
<keyword evidence="3" id="KW-1185">Reference proteome</keyword>
<organism evidence="2 3">
    <name type="scientific">Streptomyces paromomycinus</name>
    <name type="common">Streptomyces rimosus subsp. paromomycinus</name>
    <dbReference type="NCBI Taxonomy" id="92743"/>
    <lineage>
        <taxon>Bacteria</taxon>
        <taxon>Bacillati</taxon>
        <taxon>Actinomycetota</taxon>
        <taxon>Actinomycetes</taxon>
        <taxon>Kitasatosporales</taxon>
        <taxon>Streptomycetaceae</taxon>
        <taxon>Streptomyces</taxon>
    </lineage>
</organism>
<reference evidence="2 3" key="1">
    <citation type="submission" date="2018-11" db="EMBL/GenBank/DDBJ databases">
        <title>Whole genome sequence of Streptomyces paromomycinus NBRC 15454(T).</title>
        <authorList>
            <person name="Komaki H."/>
            <person name="Tamura T."/>
        </authorList>
    </citation>
    <scope>NUCLEOTIDE SEQUENCE [LARGE SCALE GENOMIC DNA]</scope>
    <source>
        <strain evidence="2 3">NBRC 15454</strain>
    </source>
</reference>
<dbReference type="AlphaFoldDB" id="A0A401VZW9"/>
<feature type="compositionally biased region" description="Gly residues" evidence="1">
    <location>
        <begin position="308"/>
        <end position="323"/>
    </location>
</feature>
<gene>
    <name evidence="2" type="ORF">GKJPGBOP_02293</name>
</gene>
<feature type="region of interest" description="Disordered" evidence="1">
    <location>
        <begin position="352"/>
        <end position="496"/>
    </location>
</feature>
<feature type="compositionally biased region" description="Low complexity" evidence="1">
    <location>
        <begin position="243"/>
        <end position="267"/>
    </location>
</feature>
<evidence type="ECO:0000313" key="3">
    <source>
        <dbReference type="Proteomes" id="UP000286746"/>
    </source>
</evidence>
<dbReference type="RefSeq" id="WP_170251691.1">
    <property type="nucleotide sequence ID" value="NZ_BHZD01000001.1"/>
</dbReference>
<comment type="caution">
    <text evidence="2">The sequence shown here is derived from an EMBL/GenBank/DDBJ whole genome shotgun (WGS) entry which is preliminary data.</text>
</comment>
<dbReference type="Proteomes" id="UP000286746">
    <property type="component" value="Unassembled WGS sequence"/>
</dbReference>